<reference evidence="1" key="1">
    <citation type="submission" date="2017-10" db="EMBL/GenBank/DDBJ databases">
        <authorList>
            <person name="Banno H."/>
            <person name="Chua N.-H."/>
        </authorList>
    </citation>
    <scope>NUCLEOTIDE SEQUENCE [LARGE SCALE GENOMIC DNA]</scope>
    <source>
        <strain evidence="1">TK 0001</strain>
    </source>
</reference>
<dbReference type="AlphaFoldDB" id="A0A2N9ANS8"/>
<proteinExistence type="predicted"/>
<accession>A0A2N9ANS8</accession>
<evidence type="ECO:0000313" key="2">
    <source>
        <dbReference type="EMBL" id="WHQ71979.1"/>
    </source>
</evidence>
<dbReference type="EMBL" id="CP073633">
    <property type="protein sequence ID" value="WHQ71979.1"/>
    <property type="molecule type" value="Genomic_DNA"/>
</dbReference>
<dbReference type="Proteomes" id="UP000233769">
    <property type="component" value="Chromosome tk0001"/>
</dbReference>
<dbReference type="RefSeq" id="WP_056457385.1">
    <property type="nucleotide sequence ID" value="NZ_CP073633.1"/>
</dbReference>
<gene>
    <name evidence="2" type="ORF">KEC54_10735</name>
    <name evidence="1" type="ORF">TK0001_2208</name>
</gene>
<evidence type="ECO:0000313" key="1">
    <source>
        <dbReference type="EMBL" id="SOR28810.1"/>
    </source>
</evidence>
<reference evidence="3" key="2">
    <citation type="submission" date="2017-10" db="EMBL/GenBank/DDBJ databases">
        <authorList>
            <person name="Regsiter A."/>
            <person name="William W."/>
        </authorList>
    </citation>
    <scope>NUCLEOTIDE SEQUENCE [LARGE SCALE GENOMIC DNA]</scope>
</reference>
<organism evidence="1 3">
    <name type="scientific">Methylorubrum extorquens</name>
    <name type="common">Methylobacterium dichloromethanicum</name>
    <name type="synonym">Methylobacterium extorquens</name>
    <dbReference type="NCBI Taxonomy" id="408"/>
    <lineage>
        <taxon>Bacteria</taxon>
        <taxon>Pseudomonadati</taxon>
        <taxon>Pseudomonadota</taxon>
        <taxon>Alphaproteobacteria</taxon>
        <taxon>Hyphomicrobiales</taxon>
        <taxon>Methylobacteriaceae</taxon>
        <taxon>Methylorubrum</taxon>
    </lineage>
</organism>
<dbReference type="Proteomes" id="UP001223720">
    <property type="component" value="Chromosome"/>
</dbReference>
<dbReference type="EMBL" id="LT962688">
    <property type="protein sequence ID" value="SOR28810.1"/>
    <property type="molecule type" value="Genomic_DNA"/>
</dbReference>
<name>A0A2N9ANS8_METEX</name>
<reference evidence="2" key="3">
    <citation type="journal article" date="2022" name="Biotechnol. Bioprocess Eng.">
        <title>Pan-genome Analysis Reveals Comparative Genomic Features of Central Metabolic Pathways in Methylorubrum extorquens.</title>
        <authorList>
            <person name="Lee G.M."/>
            <person name="Scott-Nevros Z.K."/>
            <person name="Lee S.-M."/>
            <person name="Kim D."/>
        </authorList>
    </citation>
    <scope>NUCLEOTIDE SEQUENCE</scope>
    <source>
        <strain evidence="2">ATCC 55366</strain>
    </source>
</reference>
<evidence type="ECO:0000313" key="3">
    <source>
        <dbReference type="Proteomes" id="UP000233769"/>
    </source>
</evidence>
<protein>
    <submittedName>
        <fullName evidence="1">Uncharacterized protein</fullName>
    </submittedName>
</protein>
<sequence>MESTEPLDAIASRIQAAWESGRICSLVGRGCRARVVRISRLVEAGRLDPAVGLRLTLETEALAFCLAPLPPEPPL</sequence>